<keyword evidence="1" id="KW-0812">Transmembrane</keyword>
<accession>A0ABU3K5R3</accession>
<comment type="caution">
    <text evidence="2">The sequence shown here is derived from an EMBL/GenBank/DDBJ whole genome shotgun (WGS) entry which is preliminary data.</text>
</comment>
<sequence>MSNKQQEGWVPRSIKWVGLSTLILVIPGGLIAWGAHWIISRRHQRETPSEPQVLPLIDPITPLSLSSVEEEMIPVIPISTPIPLAVGPIAISPQPTSDK</sequence>
<keyword evidence="1" id="KW-1133">Transmembrane helix</keyword>
<evidence type="ECO:0000256" key="1">
    <source>
        <dbReference type="SAM" id="Phobius"/>
    </source>
</evidence>
<evidence type="ECO:0000313" key="2">
    <source>
        <dbReference type="EMBL" id="MDT7041718.1"/>
    </source>
</evidence>
<organism evidence="2 3">
    <name type="scientific">Candidatus Nitronereus thalassa</name>
    <dbReference type="NCBI Taxonomy" id="3020898"/>
    <lineage>
        <taxon>Bacteria</taxon>
        <taxon>Pseudomonadati</taxon>
        <taxon>Nitrospirota</taxon>
        <taxon>Nitrospiria</taxon>
        <taxon>Nitrospirales</taxon>
        <taxon>Nitrospiraceae</taxon>
        <taxon>Candidatus Nitronereus</taxon>
    </lineage>
</organism>
<keyword evidence="3" id="KW-1185">Reference proteome</keyword>
<dbReference type="RefSeq" id="WP_313832066.1">
    <property type="nucleotide sequence ID" value="NZ_JAQOUE010000001.1"/>
</dbReference>
<reference evidence="2 3" key="1">
    <citation type="journal article" date="2023" name="ISME J.">
        <title>Cultivation and genomic characterization of novel and ubiquitous marine nitrite-oxidizing bacteria from the Nitrospirales.</title>
        <authorList>
            <person name="Mueller A.J."/>
            <person name="Daebeler A."/>
            <person name="Herbold C.W."/>
            <person name="Kirkegaard R.H."/>
            <person name="Daims H."/>
        </authorList>
    </citation>
    <scope>NUCLEOTIDE SEQUENCE [LARGE SCALE GENOMIC DNA]</scope>
    <source>
        <strain evidence="2 3">EB</strain>
    </source>
</reference>
<evidence type="ECO:0000313" key="3">
    <source>
        <dbReference type="Proteomes" id="UP001250932"/>
    </source>
</evidence>
<gene>
    <name evidence="2" type="ORF">PPG34_05100</name>
</gene>
<proteinExistence type="predicted"/>
<keyword evidence="1" id="KW-0472">Membrane</keyword>
<protein>
    <submittedName>
        <fullName evidence="2">Uncharacterized protein</fullName>
    </submittedName>
</protein>
<name>A0ABU3K5R3_9BACT</name>
<feature type="transmembrane region" description="Helical" evidence="1">
    <location>
        <begin position="16"/>
        <end position="39"/>
    </location>
</feature>
<dbReference type="EMBL" id="JAQOUE010000001">
    <property type="protein sequence ID" value="MDT7041718.1"/>
    <property type="molecule type" value="Genomic_DNA"/>
</dbReference>
<dbReference type="Proteomes" id="UP001250932">
    <property type="component" value="Unassembled WGS sequence"/>
</dbReference>